<dbReference type="Gene3D" id="2.60.40.1180">
    <property type="entry name" value="Golgi alpha-mannosidase II"/>
    <property type="match status" value="1"/>
</dbReference>
<dbReference type="Pfam" id="PF00128">
    <property type="entry name" value="Alpha-amylase"/>
    <property type="match status" value="1"/>
</dbReference>
<dbReference type="Gene3D" id="3.20.20.80">
    <property type="entry name" value="Glycosidases"/>
    <property type="match status" value="2"/>
</dbReference>
<dbReference type="FunFam" id="3.90.400.10:FF:000004">
    <property type="entry name" value="Oligo-1,6-glucosidase"/>
    <property type="match status" value="1"/>
</dbReference>
<keyword evidence="2" id="KW-0462">Maltose metabolism</keyword>
<dbReference type="GO" id="GO:0004574">
    <property type="term" value="F:oligo-1,6-glucosidase activity"/>
    <property type="evidence" value="ECO:0007669"/>
    <property type="project" value="TreeGrafter"/>
</dbReference>
<dbReference type="GO" id="GO:0005987">
    <property type="term" value="P:sucrose catabolic process"/>
    <property type="evidence" value="ECO:0007669"/>
    <property type="project" value="TreeGrafter"/>
</dbReference>
<dbReference type="PANTHER" id="PTHR10357">
    <property type="entry name" value="ALPHA-AMYLASE FAMILY MEMBER"/>
    <property type="match status" value="1"/>
</dbReference>
<dbReference type="InterPro" id="IPR006047">
    <property type="entry name" value="GH13_cat_dom"/>
</dbReference>
<comment type="similarity">
    <text evidence="1">Belongs to the glycosyl hydrolase 13 family.</text>
</comment>
<evidence type="ECO:0000313" key="5">
    <source>
        <dbReference type="EMBL" id="KAK5528902.1"/>
    </source>
</evidence>
<dbReference type="InterPro" id="IPR017853">
    <property type="entry name" value="GH"/>
</dbReference>
<name>A0AAV9PV13_9PEZI</name>
<evidence type="ECO:0000256" key="3">
    <source>
        <dbReference type="SAM" id="MobiDB-lite"/>
    </source>
</evidence>
<dbReference type="InterPro" id="IPR045857">
    <property type="entry name" value="O16G_dom_2"/>
</dbReference>
<feature type="domain" description="Glycosyl hydrolase family 13 catalytic" evidence="4">
    <location>
        <begin position="26"/>
        <end position="460"/>
    </location>
</feature>
<dbReference type="SUPFAM" id="SSF51445">
    <property type="entry name" value="(Trans)glycosidases"/>
    <property type="match status" value="1"/>
</dbReference>
<dbReference type="SMART" id="SM00642">
    <property type="entry name" value="Aamy"/>
    <property type="match status" value="1"/>
</dbReference>
<reference evidence="5 6" key="1">
    <citation type="submission" date="2023-06" db="EMBL/GenBank/DDBJ databases">
        <title>Black Yeasts Isolated from many extreme environments.</title>
        <authorList>
            <person name="Coleine C."/>
            <person name="Stajich J.E."/>
            <person name="Selbmann L."/>
        </authorList>
    </citation>
    <scope>NUCLEOTIDE SEQUENCE [LARGE SCALE GENOMIC DNA]</scope>
    <source>
        <strain evidence="5 6">CCFEE 5887</strain>
    </source>
</reference>
<dbReference type="CDD" id="cd11333">
    <property type="entry name" value="AmyAc_SI_OligoGlu_DGase"/>
    <property type="match status" value="1"/>
</dbReference>
<dbReference type="Gene3D" id="3.90.400.10">
    <property type="entry name" value="Oligo-1,6-glucosidase, Domain 2"/>
    <property type="match status" value="1"/>
</dbReference>
<organism evidence="5 6">
    <name type="scientific">Vermiconidia calcicola</name>
    <dbReference type="NCBI Taxonomy" id="1690605"/>
    <lineage>
        <taxon>Eukaryota</taxon>
        <taxon>Fungi</taxon>
        <taxon>Dikarya</taxon>
        <taxon>Ascomycota</taxon>
        <taxon>Pezizomycotina</taxon>
        <taxon>Dothideomycetes</taxon>
        <taxon>Dothideomycetidae</taxon>
        <taxon>Mycosphaerellales</taxon>
        <taxon>Extremaceae</taxon>
        <taxon>Vermiconidia</taxon>
    </lineage>
</organism>
<feature type="region of interest" description="Disordered" evidence="3">
    <location>
        <begin position="470"/>
        <end position="505"/>
    </location>
</feature>
<protein>
    <recommendedName>
        <fullName evidence="4">Glycosyl hydrolase family 13 catalytic domain-containing protein</fullName>
    </recommendedName>
</protein>
<evidence type="ECO:0000259" key="4">
    <source>
        <dbReference type="SMART" id="SM00642"/>
    </source>
</evidence>
<dbReference type="PANTHER" id="PTHR10357:SF232">
    <property type="entry name" value="GLYCOSYL HYDROLASE FAMILY 13 CATALYTIC DOMAIN-CONTAINING PROTEIN"/>
    <property type="match status" value="1"/>
</dbReference>
<gene>
    <name evidence="5" type="ORF">LTR25_010087</name>
</gene>
<evidence type="ECO:0000313" key="6">
    <source>
        <dbReference type="Proteomes" id="UP001345827"/>
    </source>
</evidence>
<proteinExistence type="inferred from homology"/>
<dbReference type="AlphaFoldDB" id="A0AAV9PV13"/>
<dbReference type="EMBL" id="JAXLQG010000024">
    <property type="protein sequence ID" value="KAK5528902.1"/>
    <property type="molecule type" value="Genomic_DNA"/>
</dbReference>
<dbReference type="GO" id="GO:0004556">
    <property type="term" value="F:alpha-amylase activity"/>
    <property type="evidence" value="ECO:0007669"/>
    <property type="project" value="TreeGrafter"/>
</dbReference>
<dbReference type="GO" id="GO:0033934">
    <property type="term" value="F:glucan 1,4-alpha-maltotriohydrolase activity"/>
    <property type="evidence" value="ECO:0007669"/>
    <property type="project" value="TreeGrafter"/>
</dbReference>
<dbReference type="GO" id="GO:0004575">
    <property type="term" value="F:sucrose alpha-glucosidase activity"/>
    <property type="evidence" value="ECO:0007669"/>
    <property type="project" value="TreeGrafter"/>
</dbReference>
<dbReference type="InterPro" id="IPR013780">
    <property type="entry name" value="Glyco_hydro_b"/>
</dbReference>
<comment type="caution">
    <text evidence="5">The sequence shown here is derived from an EMBL/GenBank/DDBJ whole genome shotgun (WGS) entry which is preliminary data.</text>
</comment>
<feature type="compositionally biased region" description="Basic and acidic residues" evidence="3">
    <location>
        <begin position="485"/>
        <end position="504"/>
    </location>
</feature>
<evidence type="ECO:0000256" key="2">
    <source>
        <dbReference type="ARBA" id="ARBA00026248"/>
    </source>
</evidence>
<sequence>MPDITHVTQLKPPLRHAWWKESTVYQIYPASFKSACAITSSPSDSGSHEAMIKGDLRGIISKVDYLSRLGVDMVWLSPILASPQVDMGYDISDYRAIDPMYGTMADHDELIAALHERGMKYVMDLVVNHTSKEHEWFVESRSSKSNPKRDWYYWRPPRYCQETGERMPPNNWESVFSGPAWTFDHDTGEYYLHLFAQEQPDLNWDNPSVRTAIHDMIRFWLDKGVDGFRMDVINFISKEPGLPDADKVKPGFLQPGLHRYACGPRLHEYLQGIGKILIEYHAFSVGEMPGVYDTREILKGVGQDRGELAMAFQFEIVNMDVDGSKGSKWFHRPFQPRELKAIVSKWNTFMIENGGWNAVFMENHDQGRSVSRYADESEAYRLKSAKMLAAHLGFQSGTVFVYQGQELAQVDVPREWGMDEYKDIEVLNHWKQVLRDYPDDVEMQRKFREQYRRIGRDNARTPMQWNADERTFGGFLPDDEPEPPPTEKDANAKKDAPRDVDERKLKKKPWMRVHEDFKVWNAENQVADENSAFHYWRRVFKLRKEFKDVFVYGDFKMLDDEHECVVAYLRMDDSVLHKEDHRKKRKGLVVTNFSGKELWWTVPLIAKDLLLIEEAAGRLRLRKEAILDDLRNYVENGEKKNDVRRESDGQSSIRLRPWEVIVAMV</sequence>
<dbReference type="GO" id="GO:0000025">
    <property type="term" value="P:maltose catabolic process"/>
    <property type="evidence" value="ECO:0007669"/>
    <property type="project" value="TreeGrafter"/>
</dbReference>
<keyword evidence="6" id="KW-1185">Reference proteome</keyword>
<dbReference type="Proteomes" id="UP001345827">
    <property type="component" value="Unassembled WGS sequence"/>
</dbReference>
<accession>A0AAV9PV13</accession>
<evidence type="ECO:0000256" key="1">
    <source>
        <dbReference type="ARBA" id="ARBA00008061"/>
    </source>
</evidence>